<dbReference type="CDD" id="cd07716">
    <property type="entry name" value="RNaseZ_short-form-like_MBL-fold"/>
    <property type="match status" value="1"/>
</dbReference>
<dbReference type="Pfam" id="PF12706">
    <property type="entry name" value="Lactamase_B_2"/>
    <property type="match status" value="1"/>
</dbReference>
<evidence type="ECO:0000259" key="1">
    <source>
        <dbReference type="SMART" id="SM00849"/>
    </source>
</evidence>
<dbReference type="GO" id="GO:0042781">
    <property type="term" value="F:3'-tRNA processing endoribonuclease activity"/>
    <property type="evidence" value="ECO:0007669"/>
    <property type="project" value="TreeGrafter"/>
</dbReference>
<gene>
    <name evidence="2" type="ORF">SYNTR_0281</name>
</gene>
<dbReference type="KEGG" id="salq:SYNTR_0281"/>
<dbReference type="SUPFAM" id="SSF56281">
    <property type="entry name" value="Metallo-hydrolase/oxidoreductase"/>
    <property type="match status" value="1"/>
</dbReference>
<evidence type="ECO:0000313" key="3">
    <source>
        <dbReference type="Proteomes" id="UP000426444"/>
    </source>
</evidence>
<accession>A0A6I6DBP1</accession>
<sequence>MQLQVIGYLAPYPKINEACSGYLIKNKNTNILIDCGHSVFSHLQKYIKFTDLDAVIISHFHPDHYVDLYALRHALGGATRSGEITFKPKLFIPSEPSDLYNYFLETDEFEVNLIGENKNYLVEELDLTFHKTIHPKMCYGVKIQNDNSSMYYTADTAYDENGIKFSKDVNLIIAEASLLEDDQQYSKQLGHMTAKEVGLWATKANTKRLIPSHIWPEFTSEQIVQLIKPVYQGDLVVPYSGLIVNC</sequence>
<dbReference type="EMBL" id="CP046457">
    <property type="protein sequence ID" value="QGT98874.1"/>
    <property type="molecule type" value="Genomic_DNA"/>
</dbReference>
<name>A0A6I6DBP1_9FIRM</name>
<dbReference type="SMART" id="SM00849">
    <property type="entry name" value="Lactamase_B"/>
    <property type="match status" value="1"/>
</dbReference>
<dbReference type="InterPro" id="IPR036866">
    <property type="entry name" value="RibonucZ/Hydroxyglut_hydro"/>
</dbReference>
<dbReference type="PANTHER" id="PTHR46018">
    <property type="entry name" value="ZINC PHOSPHODIESTERASE ELAC PROTEIN 1"/>
    <property type="match status" value="1"/>
</dbReference>
<dbReference type="InterPro" id="IPR001279">
    <property type="entry name" value="Metallo-B-lactamas"/>
</dbReference>
<organism evidence="2 3">
    <name type="scientific">Candidatus Syntrophocurvum alkaliphilum</name>
    <dbReference type="NCBI Taxonomy" id="2293317"/>
    <lineage>
        <taxon>Bacteria</taxon>
        <taxon>Bacillati</taxon>
        <taxon>Bacillota</taxon>
        <taxon>Clostridia</taxon>
        <taxon>Eubacteriales</taxon>
        <taxon>Syntrophomonadaceae</taxon>
        <taxon>Candidatus Syntrophocurvum</taxon>
    </lineage>
</organism>
<protein>
    <recommendedName>
        <fullName evidence="1">Metallo-beta-lactamase domain-containing protein</fullName>
    </recommendedName>
</protein>
<dbReference type="Gene3D" id="3.60.15.10">
    <property type="entry name" value="Ribonuclease Z/Hydroxyacylglutathione hydrolase-like"/>
    <property type="match status" value="1"/>
</dbReference>
<reference evidence="3" key="1">
    <citation type="journal article" date="2019" name="Microbiology">
        <title>Complete Genome Sequence of an Uncultured Bacterium of the Candidate Phylum Bipolaricaulota.</title>
        <authorList>
            <person name="Kadnikov V.V."/>
            <person name="Mardanov A.V."/>
            <person name="Beletsky A.V."/>
            <person name="Frank Y.A."/>
            <person name="Karnachuk O.V."/>
            <person name="Ravin N.V."/>
        </authorList>
    </citation>
    <scope>NUCLEOTIDE SEQUENCE [LARGE SCALE GENOMIC DNA]</scope>
</reference>
<dbReference type="AlphaFoldDB" id="A0A6I6DBP1"/>
<evidence type="ECO:0000313" key="2">
    <source>
        <dbReference type="EMBL" id="QGT98874.1"/>
    </source>
</evidence>
<dbReference type="PANTHER" id="PTHR46018:SF4">
    <property type="entry name" value="METALLO-HYDROLASE YHFI-RELATED"/>
    <property type="match status" value="1"/>
</dbReference>
<proteinExistence type="predicted"/>
<keyword evidence="3" id="KW-1185">Reference proteome</keyword>
<feature type="domain" description="Metallo-beta-lactamase" evidence="1">
    <location>
        <begin position="18"/>
        <end position="213"/>
    </location>
</feature>
<dbReference type="Proteomes" id="UP000426444">
    <property type="component" value="Chromosome"/>
</dbReference>